<accession>A0A7W5DYT3</accession>
<evidence type="ECO:0000313" key="2">
    <source>
        <dbReference type="EMBL" id="MBB3206623.1"/>
    </source>
</evidence>
<dbReference type="AlphaFoldDB" id="A0A7W5DYT3"/>
<sequence length="135" mass="14410">MTRIEPESHDSLSDPPAAASRSGGEGLRYSVGQCPICGGGLCSIRAYFDDENGGEKLTHGLVVCDECEAIWLQPDTKGVHVYADSESPLCPVSGKPLYAPQYSRWANADDVAALNWSDAVDSSLTYDPRGDQSDA</sequence>
<feature type="compositionally biased region" description="Basic and acidic residues" evidence="1">
    <location>
        <begin position="1"/>
        <end position="12"/>
    </location>
</feature>
<dbReference type="EMBL" id="JACHXU010000007">
    <property type="protein sequence ID" value="MBB3206623.1"/>
    <property type="molecule type" value="Genomic_DNA"/>
</dbReference>
<comment type="caution">
    <text evidence="2">The sequence shown here is derived from an EMBL/GenBank/DDBJ whole genome shotgun (WGS) entry which is preliminary data.</text>
</comment>
<dbReference type="RefSeq" id="WP_315854529.1">
    <property type="nucleotide sequence ID" value="NZ_JACHXU010000007.1"/>
</dbReference>
<organism evidence="2 3">
    <name type="scientific">Aporhodopirellula rubra</name>
    <dbReference type="NCBI Taxonomy" id="980271"/>
    <lineage>
        <taxon>Bacteria</taxon>
        <taxon>Pseudomonadati</taxon>
        <taxon>Planctomycetota</taxon>
        <taxon>Planctomycetia</taxon>
        <taxon>Pirellulales</taxon>
        <taxon>Pirellulaceae</taxon>
        <taxon>Aporhodopirellula</taxon>
    </lineage>
</organism>
<dbReference type="Proteomes" id="UP000536179">
    <property type="component" value="Unassembled WGS sequence"/>
</dbReference>
<feature type="region of interest" description="Disordered" evidence="1">
    <location>
        <begin position="1"/>
        <end position="25"/>
    </location>
</feature>
<evidence type="ECO:0000256" key="1">
    <source>
        <dbReference type="SAM" id="MobiDB-lite"/>
    </source>
</evidence>
<reference evidence="2 3" key="1">
    <citation type="submission" date="2020-08" db="EMBL/GenBank/DDBJ databases">
        <title>Genomic Encyclopedia of Type Strains, Phase III (KMG-III): the genomes of soil and plant-associated and newly described type strains.</title>
        <authorList>
            <person name="Whitman W."/>
        </authorList>
    </citation>
    <scope>NUCLEOTIDE SEQUENCE [LARGE SCALE GENOMIC DNA]</scope>
    <source>
        <strain evidence="2 3">CECT 8075</strain>
    </source>
</reference>
<name>A0A7W5DYT3_9BACT</name>
<keyword evidence="3" id="KW-1185">Reference proteome</keyword>
<proteinExistence type="predicted"/>
<gene>
    <name evidence="2" type="ORF">FHS27_002435</name>
</gene>
<evidence type="ECO:0000313" key="3">
    <source>
        <dbReference type="Proteomes" id="UP000536179"/>
    </source>
</evidence>
<protein>
    <submittedName>
        <fullName evidence="2">Uncharacterized protein</fullName>
    </submittedName>
</protein>